<feature type="compositionally biased region" description="Polar residues" evidence="3">
    <location>
        <begin position="94"/>
        <end position="114"/>
    </location>
</feature>
<dbReference type="GO" id="GO:0003676">
    <property type="term" value="F:nucleic acid binding"/>
    <property type="evidence" value="ECO:0007669"/>
    <property type="project" value="InterPro"/>
</dbReference>
<dbReference type="PROSITE" id="PS50158">
    <property type="entry name" value="ZF_CCHC"/>
    <property type="match status" value="1"/>
</dbReference>
<feature type="region of interest" description="Disordered" evidence="3">
    <location>
        <begin position="92"/>
        <end position="173"/>
    </location>
</feature>
<dbReference type="SUPFAM" id="SSF57756">
    <property type="entry name" value="Retrovirus zinc finger-like domains"/>
    <property type="match status" value="1"/>
</dbReference>
<feature type="compositionally biased region" description="Polar residues" evidence="3">
    <location>
        <begin position="147"/>
        <end position="170"/>
    </location>
</feature>
<dbReference type="Ensembl" id="ENSNBRT00000000210.1">
    <property type="protein sequence ID" value="ENSNBRP00000000175.1"/>
    <property type="gene ID" value="ENSNBRG00000000163.1"/>
</dbReference>
<evidence type="ECO:0000313" key="5">
    <source>
        <dbReference type="Ensembl" id="ENSNBRP00000000175.1"/>
    </source>
</evidence>
<dbReference type="InterPro" id="IPR001878">
    <property type="entry name" value="Znf_CCHC"/>
</dbReference>
<accession>A0A3Q4FXP4</accession>
<dbReference type="GeneTree" id="ENSGT01030000234522"/>
<evidence type="ECO:0000259" key="4">
    <source>
        <dbReference type="PROSITE" id="PS50158"/>
    </source>
</evidence>
<feature type="region of interest" description="Disordered" evidence="3">
    <location>
        <begin position="190"/>
        <end position="213"/>
    </location>
</feature>
<evidence type="ECO:0000313" key="6">
    <source>
        <dbReference type="Proteomes" id="UP000261580"/>
    </source>
</evidence>
<dbReference type="InterPro" id="IPR012677">
    <property type="entry name" value="Nucleotide-bd_a/b_plait_sf"/>
</dbReference>
<dbReference type="RefSeq" id="XP_035760233.1">
    <property type="nucleotide sequence ID" value="XM_035904340.1"/>
</dbReference>
<evidence type="ECO:0000256" key="2">
    <source>
        <dbReference type="SAM" id="Coils"/>
    </source>
</evidence>
<proteinExistence type="predicted"/>
<dbReference type="InterPro" id="IPR035979">
    <property type="entry name" value="RBD_domain_sf"/>
</dbReference>
<dbReference type="PANTHER" id="PTHR23095:SF53">
    <property type="entry name" value="ZINC FINGER CCHC DOMAIN-CONTAINING PROTEIN 12-LIKE"/>
    <property type="match status" value="1"/>
</dbReference>
<dbReference type="PANTHER" id="PTHR23095">
    <property type="entry name" value="PARANEOPLASTIC ANTIGEN"/>
    <property type="match status" value="1"/>
</dbReference>
<evidence type="ECO:0000256" key="3">
    <source>
        <dbReference type="SAM" id="MobiDB-lite"/>
    </source>
</evidence>
<dbReference type="OMA" id="SCENEPN"/>
<dbReference type="GeneID" id="118453560"/>
<dbReference type="Gene3D" id="4.10.60.10">
    <property type="entry name" value="Zinc finger, CCHC-type"/>
    <property type="match status" value="1"/>
</dbReference>
<dbReference type="Proteomes" id="UP000261580">
    <property type="component" value="Unassembled WGS sequence"/>
</dbReference>
<name>A0A3Q4FXP4_NEOBR</name>
<keyword evidence="1" id="KW-0863">Zinc-finger</keyword>
<reference evidence="5" key="2">
    <citation type="submission" date="2025-09" db="UniProtKB">
        <authorList>
            <consortium name="Ensembl"/>
        </authorList>
    </citation>
    <scope>IDENTIFICATION</scope>
</reference>
<dbReference type="InterPro" id="IPR036875">
    <property type="entry name" value="Znf_CCHC_sf"/>
</dbReference>
<feature type="domain" description="CCHC-type" evidence="4">
    <location>
        <begin position="478"/>
        <end position="491"/>
    </location>
</feature>
<keyword evidence="1" id="KW-0479">Metal-binding</keyword>
<dbReference type="InterPro" id="IPR048270">
    <property type="entry name" value="PNMA_C"/>
</dbReference>
<dbReference type="SUPFAM" id="SSF54928">
    <property type="entry name" value="RNA-binding domain, RBD"/>
    <property type="match status" value="1"/>
</dbReference>
<sequence length="530" mass="60119">MYAEQEYGTDMKKCVYIEGITAATTDDQITEFCMQFGCVDKVLRVRQTGQGTGVKALVEFESEETVIKLASTLPLYHPSVSNPDIMWRVDGASKTAQSSKTMSPTLFPRQQSDSSRSENEPDSDNSWTPLLRRQTAKNKEIEEVVAETTSKVKGQRTVSKPTHPVSQLTLDSDVYNPPEVQKIIVEHVIKSDAPPTPSQGSKGLRPFSGRVPKPQNEVDFETWSLHVELMIQDNLPLDVQRRKILESLLPPASDLVRQLGPHAAPREYVKLLGSAYGLVEDGEEIFARFLNTHQNTGEKASEYLQRLQVLLTTAAQRGGVRSSETGKHLLRQFRHGCWDQSLILALQSELNSDTAPDFSDFLLQLRTEEDRRAAKFDRMNRHLGSAKAKSSVHMQLVPDMSSTHDENTSVLQTYITETEDLRRQVTELKMQLNKKKEQRKQKHAEKRNPTLNASASITPVAVQAQQMAPKPRPKPWFCFKCGNDGHITRECEGPPNKILVDQKYKELRERQREWEAKYGHLNWTGSQWRD</sequence>
<dbReference type="Pfam" id="PF14893">
    <property type="entry name" value="PNMA"/>
    <property type="match status" value="1"/>
</dbReference>
<keyword evidence="6" id="KW-1185">Reference proteome</keyword>
<dbReference type="InterPro" id="IPR026523">
    <property type="entry name" value="PNMA"/>
</dbReference>
<protein>
    <recommendedName>
        <fullName evidence="4">CCHC-type domain-containing protein</fullName>
    </recommendedName>
</protein>
<dbReference type="Gene3D" id="3.30.70.330">
    <property type="match status" value="1"/>
</dbReference>
<keyword evidence="2" id="KW-0175">Coiled coil</keyword>
<dbReference type="STRING" id="32507.ENSNBRP00000000175"/>
<organism evidence="5 6">
    <name type="scientific">Neolamprologus brichardi</name>
    <name type="common">Fairy cichlid</name>
    <name type="synonym">Lamprologus brichardi</name>
    <dbReference type="NCBI Taxonomy" id="32507"/>
    <lineage>
        <taxon>Eukaryota</taxon>
        <taxon>Metazoa</taxon>
        <taxon>Chordata</taxon>
        <taxon>Craniata</taxon>
        <taxon>Vertebrata</taxon>
        <taxon>Euteleostomi</taxon>
        <taxon>Actinopterygii</taxon>
        <taxon>Neopterygii</taxon>
        <taxon>Teleostei</taxon>
        <taxon>Neoteleostei</taxon>
        <taxon>Acanthomorphata</taxon>
        <taxon>Ovalentaria</taxon>
        <taxon>Cichlomorphae</taxon>
        <taxon>Cichliformes</taxon>
        <taxon>Cichlidae</taxon>
        <taxon>African cichlids</taxon>
        <taxon>Pseudocrenilabrinae</taxon>
        <taxon>Lamprologini</taxon>
        <taxon>Neolamprologus</taxon>
    </lineage>
</organism>
<evidence type="ECO:0000256" key="1">
    <source>
        <dbReference type="PROSITE-ProRule" id="PRU00047"/>
    </source>
</evidence>
<keyword evidence="1" id="KW-0862">Zinc</keyword>
<dbReference type="AlphaFoldDB" id="A0A3Q4FXP4"/>
<reference evidence="5" key="1">
    <citation type="submission" date="2025-08" db="UniProtKB">
        <authorList>
            <consortium name="Ensembl"/>
        </authorList>
    </citation>
    <scope>IDENTIFICATION</scope>
</reference>
<dbReference type="GO" id="GO:0008270">
    <property type="term" value="F:zinc ion binding"/>
    <property type="evidence" value="ECO:0007669"/>
    <property type="project" value="UniProtKB-KW"/>
</dbReference>
<feature type="coiled-coil region" evidence="2">
    <location>
        <begin position="411"/>
        <end position="445"/>
    </location>
</feature>
<dbReference type="Bgee" id="ENSNBRG00000000163">
    <property type="expression patterns" value="Expressed in blood and 7 other cell types or tissues"/>
</dbReference>